<dbReference type="PANTHER" id="PTHR30036">
    <property type="entry name" value="D-XYLOSE-BINDING PERIPLASMIC PROTEIN"/>
    <property type="match status" value="1"/>
</dbReference>
<feature type="domain" description="Periplasmic binding protein" evidence="4">
    <location>
        <begin position="103"/>
        <end position="364"/>
    </location>
</feature>
<evidence type="ECO:0000313" key="6">
    <source>
        <dbReference type="Proteomes" id="UP000535543"/>
    </source>
</evidence>
<dbReference type="SUPFAM" id="SSF53822">
    <property type="entry name" value="Periplasmic binding protein-like I"/>
    <property type="match status" value="1"/>
</dbReference>
<dbReference type="InterPro" id="IPR025997">
    <property type="entry name" value="SBP_2_dom"/>
</dbReference>
<accession>A0A848KN17</accession>
<comment type="similarity">
    <text evidence="2">Belongs to the bacterial solute-binding protein 2 family.</text>
</comment>
<name>A0A848KN17_9NOCA</name>
<comment type="subcellular location">
    <subcellularLocation>
        <location evidence="1">Cell envelope</location>
    </subcellularLocation>
</comment>
<protein>
    <submittedName>
        <fullName evidence="5">Substrate-binding domain-containing protein</fullName>
    </submittedName>
</protein>
<evidence type="ECO:0000256" key="3">
    <source>
        <dbReference type="SAM" id="MobiDB-lite"/>
    </source>
</evidence>
<dbReference type="GO" id="GO:0030246">
    <property type="term" value="F:carbohydrate binding"/>
    <property type="evidence" value="ECO:0007669"/>
    <property type="project" value="TreeGrafter"/>
</dbReference>
<feature type="region of interest" description="Disordered" evidence="3">
    <location>
        <begin position="1"/>
        <end position="21"/>
    </location>
</feature>
<comment type="caution">
    <text evidence="5">The sequence shown here is derived from an EMBL/GenBank/DDBJ whole genome shotgun (WGS) entry which is preliminary data.</text>
</comment>
<sequence length="414" mass="43069">MSMRTHFVQSRAAANPRSSPAERGRHAVVLLAIGTMLFLASACGESAGTNAGTSAPEVVAEAKAAVAANRQGTDRALPTSAPKPQAGKNVWVISCSQAAEGCSRPAAGAQEAGQVIGWQMTVFDGKGSPDVFASGIRSAIAAKADAIILDAVDCVAVKSALQEAHQAGVKIYGIFSMDCDDALAGGGESLFDAELTYEGGMSFGEYAEGPFIRSLADYVIAKTDGEAQIIEFTQDDALIAKHLGKGFEARIKDCSGCTIVAEVPITFNDLISGNLQAKAAAALTRYPQANVLYGLYDSALILGISQAVIASGRNDDLLVPGGEGLSPNIGFVRDNKGQDSIIGSPANWLGWAAVDGVNRLLQGQPQVDAGIGLQTLDRDGPLLAKTTYYDGNIDAKGNPKVDYQAHYKNIWSGS</sequence>
<dbReference type="InterPro" id="IPR028082">
    <property type="entry name" value="Peripla_BP_I"/>
</dbReference>
<reference evidence="5 6" key="1">
    <citation type="submission" date="2019-05" db="EMBL/GenBank/DDBJ databases">
        <authorList>
            <person name="Lee S.D."/>
        </authorList>
    </citation>
    <scope>NUCLEOTIDE SEQUENCE [LARGE SCALE GENOMIC DNA]</scope>
    <source>
        <strain evidence="5 6">YC2-7</strain>
    </source>
</reference>
<proteinExistence type="inferred from homology"/>
<dbReference type="Gene3D" id="3.40.50.2300">
    <property type="match status" value="2"/>
</dbReference>
<gene>
    <name evidence="5" type="ORF">FGL95_25185</name>
</gene>
<feature type="compositionally biased region" description="Low complexity" evidence="3">
    <location>
        <begin position="10"/>
        <end position="19"/>
    </location>
</feature>
<evidence type="ECO:0000259" key="4">
    <source>
        <dbReference type="Pfam" id="PF13407"/>
    </source>
</evidence>
<dbReference type="Proteomes" id="UP000535543">
    <property type="component" value="Unassembled WGS sequence"/>
</dbReference>
<dbReference type="Pfam" id="PF13407">
    <property type="entry name" value="Peripla_BP_4"/>
    <property type="match status" value="1"/>
</dbReference>
<dbReference type="RefSeq" id="WP_169592489.1">
    <property type="nucleotide sequence ID" value="NZ_VCQU01000010.1"/>
</dbReference>
<evidence type="ECO:0000313" key="5">
    <source>
        <dbReference type="EMBL" id="NMN98344.1"/>
    </source>
</evidence>
<dbReference type="AlphaFoldDB" id="A0A848KN17"/>
<evidence type="ECO:0000256" key="1">
    <source>
        <dbReference type="ARBA" id="ARBA00004196"/>
    </source>
</evidence>
<dbReference type="EMBL" id="VCQU01000010">
    <property type="protein sequence ID" value="NMN98344.1"/>
    <property type="molecule type" value="Genomic_DNA"/>
</dbReference>
<keyword evidence="6" id="KW-1185">Reference proteome</keyword>
<dbReference type="InterPro" id="IPR050555">
    <property type="entry name" value="Bact_Solute-Bind_Prot2"/>
</dbReference>
<reference evidence="5 6" key="2">
    <citation type="submission" date="2020-06" db="EMBL/GenBank/DDBJ databases">
        <title>Antribacter stalactiti gen. nov., sp. nov., a new member of the family Nacardiaceae isolated from a cave.</title>
        <authorList>
            <person name="Kim I.S."/>
        </authorList>
    </citation>
    <scope>NUCLEOTIDE SEQUENCE [LARGE SCALE GENOMIC DNA]</scope>
    <source>
        <strain evidence="5 6">YC2-7</strain>
    </source>
</reference>
<evidence type="ECO:0000256" key="2">
    <source>
        <dbReference type="ARBA" id="ARBA00007639"/>
    </source>
</evidence>
<organism evidence="5 6">
    <name type="scientific">Antrihabitans stalactiti</name>
    <dbReference type="NCBI Taxonomy" id="2584121"/>
    <lineage>
        <taxon>Bacteria</taxon>
        <taxon>Bacillati</taxon>
        <taxon>Actinomycetota</taxon>
        <taxon>Actinomycetes</taxon>
        <taxon>Mycobacteriales</taxon>
        <taxon>Nocardiaceae</taxon>
        <taxon>Antrihabitans</taxon>
    </lineage>
</organism>
<dbReference type="GO" id="GO:0030288">
    <property type="term" value="C:outer membrane-bounded periplasmic space"/>
    <property type="evidence" value="ECO:0007669"/>
    <property type="project" value="TreeGrafter"/>
</dbReference>
<dbReference type="PANTHER" id="PTHR30036:SF7">
    <property type="entry name" value="ABC TRANSPORTER PERIPLASMIC-BINDING PROTEIN YPHF"/>
    <property type="match status" value="1"/>
</dbReference>